<sequence>MADYEDREAFIPYRKADVVELCIEDGKLDETQQKKFREFCEILGAYYHFEFHELLEKLKDNFAPFNPDADTRPRVQPTITELKTMEHDLADTLRQVLKRANYSELSQESLEKALDEESLITLRMDVDFDDYEQMVFFHRGDTEETVQIKKLFKKIDFTMEMYERVVLLIKFKDEEYFKQKGVKIKKLNFTPGKMYVYMYKSIPKADIEVLFPNVEIGMNFKDKLMLGLPAIGAGLAMIPKIIPTVIIVFGLVMTLVFGKKAVDDQDLMKGAIAGLSLLAVIGGFMFKQYVKYKNKRIEFLKSVTDTLFFKSLDCNAGVFNMLVDAAEEEESKEVILAYYHLLTNPQGLTQDELDDTIEHWLEEKFQAQVDFDVEKAVLKLEKLVGKLEDNDDAPDVHMLAKGGDDKLKVRDIDDSKTIIDYVWDNIFQYND</sequence>
<dbReference type="RefSeq" id="WP_151967736.1">
    <property type="nucleotide sequence ID" value="NZ_AP019860.1"/>
</dbReference>
<dbReference type="InterPro" id="IPR022227">
    <property type="entry name" value="DUF3754"/>
</dbReference>
<dbReference type="Pfam" id="PF12576">
    <property type="entry name" value="DUF3754"/>
    <property type="match status" value="1"/>
</dbReference>
<feature type="transmembrane region" description="Helical" evidence="1">
    <location>
        <begin position="226"/>
        <end position="255"/>
    </location>
</feature>
<dbReference type="AlphaFoldDB" id="A0A5S9IM24"/>
<evidence type="ECO:0000313" key="3">
    <source>
        <dbReference type="Proteomes" id="UP000326354"/>
    </source>
</evidence>
<feature type="transmembrane region" description="Helical" evidence="1">
    <location>
        <begin position="267"/>
        <end position="286"/>
    </location>
</feature>
<keyword evidence="1" id="KW-0472">Membrane</keyword>
<dbReference type="Proteomes" id="UP000326354">
    <property type="component" value="Chromosome"/>
</dbReference>
<gene>
    <name evidence="2" type="ORF">UABAM_01892</name>
</gene>
<dbReference type="PANTHER" id="PTHR33645">
    <property type="entry name" value="AMINOPEPTIDASE (DUF3754)"/>
    <property type="match status" value="1"/>
</dbReference>
<dbReference type="EMBL" id="AP019860">
    <property type="protein sequence ID" value="BBM83540.1"/>
    <property type="molecule type" value="Genomic_DNA"/>
</dbReference>
<evidence type="ECO:0000313" key="2">
    <source>
        <dbReference type="EMBL" id="BBM83540.1"/>
    </source>
</evidence>
<dbReference type="KEGG" id="uam:UABAM_01892"/>
<evidence type="ECO:0000256" key="1">
    <source>
        <dbReference type="SAM" id="Phobius"/>
    </source>
</evidence>
<proteinExistence type="predicted"/>
<evidence type="ECO:0008006" key="4">
    <source>
        <dbReference type="Google" id="ProtNLM"/>
    </source>
</evidence>
<reference evidence="2 3" key="1">
    <citation type="submission" date="2019-08" db="EMBL/GenBank/DDBJ databases">
        <title>Complete genome sequence of Candidatus Uab amorphum.</title>
        <authorList>
            <person name="Shiratori T."/>
            <person name="Suzuki S."/>
            <person name="Kakizawa Y."/>
            <person name="Ishida K."/>
        </authorList>
    </citation>
    <scope>NUCLEOTIDE SEQUENCE [LARGE SCALE GENOMIC DNA]</scope>
    <source>
        <strain evidence="2 3">SRT547</strain>
    </source>
</reference>
<dbReference type="PANTHER" id="PTHR33645:SF11">
    <property type="entry name" value="AMINOPEPTIDASE (DUF3754)"/>
    <property type="match status" value="1"/>
</dbReference>
<keyword evidence="1" id="KW-0812">Transmembrane</keyword>
<dbReference type="OrthoDB" id="445083at2"/>
<protein>
    <recommendedName>
        <fullName evidence="4">DUF3754 domain-containing protein</fullName>
    </recommendedName>
</protein>
<keyword evidence="3" id="KW-1185">Reference proteome</keyword>
<name>A0A5S9IM24_UABAM</name>
<keyword evidence="1" id="KW-1133">Transmembrane helix</keyword>
<organism evidence="2 3">
    <name type="scientific">Uabimicrobium amorphum</name>
    <dbReference type="NCBI Taxonomy" id="2596890"/>
    <lineage>
        <taxon>Bacteria</taxon>
        <taxon>Pseudomonadati</taxon>
        <taxon>Planctomycetota</taxon>
        <taxon>Candidatus Uabimicrobiia</taxon>
        <taxon>Candidatus Uabimicrobiales</taxon>
        <taxon>Candidatus Uabimicrobiaceae</taxon>
        <taxon>Candidatus Uabimicrobium</taxon>
    </lineage>
</organism>
<accession>A0A5S9IM24</accession>